<reference evidence="2 4" key="1">
    <citation type="journal article" date="2011" name="Nature">
        <title>The Medicago genome provides insight into the evolution of rhizobial symbioses.</title>
        <authorList>
            <person name="Young N.D."/>
            <person name="Debelle F."/>
            <person name="Oldroyd G.E."/>
            <person name="Geurts R."/>
            <person name="Cannon S.B."/>
            <person name="Udvardi M.K."/>
            <person name="Benedito V.A."/>
            <person name="Mayer K.F."/>
            <person name="Gouzy J."/>
            <person name="Schoof H."/>
            <person name="Van de Peer Y."/>
            <person name="Proost S."/>
            <person name="Cook D.R."/>
            <person name="Meyers B.C."/>
            <person name="Spannagl M."/>
            <person name="Cheung F."/>
            <person name="De Mita S."/>
            <person name="Krishnakumar V."/>
            <person name="Gundlach H."/>
            <person name="Zhou S."/>
            <person name="Mudge J."/>
            <person name="Bharti A.K."/>
            <person name="Murray J.D."/>
            <person name="Naoumkina M.A."/>
            <person name="Rosen B."/>
            <person name="Silverstein K.A."/>
            <person name="Tang H."/>
            <person name="Rombauts S."/>
            <person name="Zhao P.X."/>
            <person name="Zhou P."/>
            <person name="Barbe V."/>
            <person name="Bardou P."/>
            <person name="Bechner M."/>
            <person name="Bellec A."/>
            <person name="Berger A."/>
            <person name="Berges H."/>
            <person name="Bidwell S."/>
            <person name="Bisseling T."/>
            <person name="Choisne N."/>
            <person name="Couloux A."/>
            <person name="Denny R."/>
            <person name="Deshpande S."/>
            <person name="Dai X."/>
            <person name="Doyle J.J."/>
            <person name="Dudez A.M."/>
            <person name="Farmer A.D."/>
            <person name="Fouteau S."/>
            <person name="Franken C."/>
            <person name="Gibelin C."/>
            <person name="Gish J."/>
            <person name="Goldstein S."/>
            <person name="Gonzalez A.J."/>
            <person name="Green P.J."/>
            <person name="Hallab A."/>
            <person name="Hartog M."/>
            <person name="Hua A."/>
            <person name="Humphray S.J."/>
            <person name="Jeong D.H."/>
            <person name="Jing Y."/>
            <person name="Jocker A."/>
            <person name="Kenton S.M."/>
            <person name="Kim D.J."/>
            <person name="Klee K."/>
            <person name="Lai H."/>
            <person name="Lang C."/>
            <person name="Lin S."/>
            <person name="Macmil S.L."/>
            <person name="Magdelenat G."/>
            <person name="Matthews L."/>
            <person name="McCorrison J."/>
            <person name="Monaghan E.L."/>
            <person name="Mun J.H."/>
            <person name="Najar F.Z."/>
            <person name="Nicholson C."/>
            <person name="Noirot C."/>
            <person name="O'Bleness M."/>
            <person name="Paule C.R."/>
            <person name="Poulain J."/>
            <person name="Prion F."/>
            <person name="Qin B."/>
            <person name="Qu C."/>
            <person name="Retzel E.F."/>
            <person name="Riddle C."/>
            <person name="Sallet E."/>
            <person name="Samain S."/>
            <person name="Samson N."/>
            <person name="Sanders I."/>
            <person name="Saurat O."/>
            <person name="Scarpelli C."/>
            <person name="Schiex T."/>
            <person name="Segurens B."/>
            <person name="Severin A.J."/>
            <person name="Sherrier D.J."/>
            <person name="Shi R."/>
            <person name="Sims S."/>
            <person name="Singer S.R."/>
            <person name="Sinharoy S."/>
            <person name="Sterck L."/>
            <person name="Viollet A."/>
            <person name="Wang B.B."/>
            <person name="Wang K."/>
            <person name="Wang M."/>
            <person name="Wang X."/>
            <person name="Warfsmann J."/>
            <person name="Weissenbach J."/>
            <person name="White D.D."/>
            <person name="White J.D."/>
            <person name="Wiley G.B."/>
            <person name="Wincker P."/>
            <person name="Xing Y."/>
            <person name="Yang L."/>
            <person name="Yao Z."/>
            <person name="Ying F."/>
            <person name="Zhai J."/>
            <person name="Zhou L."/>
            <person name="Zuber A."/>
            <person name="Denarie J."/>
            <person name="Dixon R.A."/>
            <person name="May G.D."/>
            <person name="Schwartz D.C."/>
            <person name="Rogers J."/>
            <person name="Quetier F."/>
            <person name="Town C.D."/>
            <person name="Roe B.A."/>
        </authorList>
    </citation>
    <scope>NUCLEOTIDE SEQUENCE [LARGE SCALE GENOMIC DNA]</scope>
    <source>
        <strain evidence="2">A17</strain>
        <strain evidence="3 4">cv. Jemalong A17</strain>
    </source>
</reference>
<keyword evidence="4" id="KW-1185">Reference proteome</keyword>
<dbReference type="PaxDb" id="3880-AES93782"/>
<feature type="transmembrane region" description="Helical" evidence="1">
    <location>
        <begin position="26"/>
        <end position="48"/>
    </location>
</feature>
<organism evidence="2 4">
    <name type="scientific">Medicago truncatula</name>
    <name type="common">Barrel medic</name>
    <name type="synonym">Medicago tribuloides</name>
    <dbReference type="NCBI Taxonomy" id="3880"/>
    <lineage>
        <taxon>Eukaryota</taxon>
        <taxon>Viridiplantae</taxon>
        <taxon>Streptophyta</taxon>
        <taxon>Embryophyta</taxon>
        <taxon>Tracheophyta</taxon>
        <taxon>Spermatophyta</taxon>
        <taxon>Magnoliopsida</taxon>
        <taxon>eudicotyledons</taxon>
        <taxon>Gunneridae</taxon>
        <taxon>Pentapetalae</taxon>
        <taxon>rosids</taxon>
        <taxon>fabids</taxon>
        <taxon>Fabales</taxon>
        <taxon>Fabaceae</taxon>
        <taxon>Papilionoideae</taxon>
        <taxon>50 kb inversion clade</taxon>
        <taxon>NPAAA clade</taxon>
        <taxon>Hologalegina</taxon>
        <taxon>IRL clade</taxon>
        <taxon>Trifolieae</taxon>
        <taxon>Medicago</taxon>
    </lineage>
</organism>
<keyword evidence="1" id="KW-1133">Transmembrane helix</keyword>
<dbReference type="AlphaFoldDB" id="G7K563"/>
<gene>
    <name evidence="2" type="ordered locus">MTR_5g007420</name>
</gene>
<dbReference type="EMBL" id="CM001221">
    <property type="protein sequence ID" value="AES93782.1"/>
    <property type="molecule type" value="Genomic_DNA"/>
</dbReference>
<keyword evidence="1 2" id="KW-0812">Transmembrane</keyword>
<feature type="transmembrane region" description="Helical" evidence="1">
    <location>
        <begin position="68"/>
        <end position="89"/>
    </location>
</feature>
<name>G7K563_MEDTR</name>
<evidence type="ECO:0000256" key="1">
    <source>
        <dbReference type="SAM" id="Phobius"/>
    </source>
</evidence>
<reference evidence="3" key="3">
    <citation type="submission" date="2015-04" db="UniProtKB">
        <authorList>
            <consortium name="EnsemblPlants"/>
        </authorList>
    </citation>
    <scope>IDENTIFICATION</scope>
    <source>
        <strain evidence="3">cv. Jemalong A17</strain>
    </source>
</reference>
<sequence length="94" mass="11283">MFSELSQNTRHTPFDFRYIREMDKKVMLIVITATLVIITHELRTVYFYLTHMSYHSSFPFQARHKRLIFIFFSDSTNIVKVIGVIKICFTYKPL</sequence>
<evidence type="ECO:0000313" key="2">
    <source>
        <dbReference type="EMBL" id="AES93782.1"/>
    </source>
</evidence>
<protein>
    <submittedName>
        <fullName evidence="2">Transmembrane protein, putative</fullName>
    </submittedName>
</protein>
<reference evidence="2 4" key="2">
    <citation type="journal article" date="2014" name="BMC Genomics">
        <title>An improved genome release (version Mt4.0) for the model legume Medicago truncatula.</title>
        <authorList>
            <person name="Tang H."/>
            <person name="Krishnakumar V."/>
            <person name="Bidwell S."/>
            <person name="Rosen B."/>
            <person name="Chan A."/>
            <person name="Zhou S."/>
            <person name="Gentzbittel L."/>
            <person name="Childs K.L."/>
            <person name="Yandell M."/>
            <person name="Gundlach H."/>
            <person name="Mayer K.F."/>
            <person name="Schwartz D.C."/>
            <person name="Town C.D."/>
        </authorList>
    </citation>
    <scope>GENOME REANNOTATION</scope>
    <source>
        <strain evidence="3 4">cv. Jemalong A17</strain>
    </source>
</reference>
<evidence type="ECO:0000313" key="3">
    <source>
        <dbReference type="EnsemblPlants" id="AES93782"/>
    </source>
</evidence>
<proteinExistence type="predicted"/>
<dbReference type="EnsemblPlants" id="AES93782">
    <property type="protein sequence ID" value="AES93782"/>
    <property type="gene ID" value="MTR_5g007420"/>
</dbReference>
<dbReference type="Proteomes" id="UP000002051">
    <property type="component" value="Chromosome 5"/>
</dbReference>
<evidence type="ECO:0000313" key="4">
    <source>
        <dbReference type="Proteomes" id="UP000002051"/>
    </source>
</evidence>
<accession>G7K563</accession>
<dbReference type="HOGENOM" id="CLU_2389536_0_0_1"/>
<keyword evidence="1" id="KW-0472">Membrane</keyword>